<evidence type="ECO:0000256" key="2">
    <source>
        <dbReference type="ARBA" id="ARBA00022771"/>
    </source>
</evidence>
<dbReference type="GO" id="GO:0008270">
    <property type="term" value="F:zinc ion binding"/>
    <property type="evidence" value="ECO:0007669"/>
    <property type="project" value="UniProtKB-KW"/>
</dbReference>
<dbReference type="Ensembl" id="ENSATET00000045865.1">
    <property type="protein sequence ID" value="ENSATEP00000058432.1"/>
    <property type="gene ID" value="ENSATEG00000028059.1"/>
</dbReference>
<feature type="domain" description="B box-type" evidence="6">
    <location>
        <begin position="88"/>
        <end position="129"/>
    </location>
</feature>
<dbReference type="SMART" id="SM00184">
    <property type="entry name" value="RING"/>
    <property type="match status" value="1"/>
</dbReference>
<evidence type="ECO:0000259" key="6">
    <source>
        <dbReference type="PROSITE" id="PS50119"/>
    </source>
</evidence>
<dbReference type="OrthoDB" id="654191at2759"/>
<reference evidence="7" key="3">
    <citation type="submission" date="2025-09" db="UniProtKB">
        <authorList>
            <consortium name="Ensembl"/>
        </authorList>
    </citation>
    <scope>IDENTIFICATION</scope>
</reference>
<dbReference type="Gene3D" id="3.30.160.60">
    <property type="entry name" value="Classic Zinc Finger"/>
    <property type="match status" value="1"/>
</dbReference>
<keyword evidence="1" id="KW-0479">Metal-binding</keyword>
<dbReference type="SUPFAM" id="SSF57845">
    <property type="entry name" value="B-box zinc-binding domain"/>
    <property type="match status" value="1"/>
</dbReference>
<dbReference type="InterPro" id="IPR050143">
    <property type="entry name" value="TRIM/RBCC"/>
</dbReference>
<keyword evidence="8" id="KW-1185">Reference proteome</keyword>
<dbReference type="PANTHER" id="PTHR24103">
    <property type="entry name" value="E3 UBIQUITIN-PROTEIN LIGASE TRIM"/>
    <property type="match status" value="1"/>
</dbReference>
<dbReference type="Proteomes" id="UP000265040">
    <property type="component" value="Chromosome 5"/>
</dbReference>
<dbReference type="PROSITE" id="PS50089">
    <property type="entry name" value="ZF_RING_2"/>
    <property type="match status" value="1"/>
</dbReference>
<dbReference type="InterPro" id="IPR000315">
    <property type="entry name" value="Znf_B-box"/>
</dbReference>
<keyword evidence="3" id="KW-0862">Zinc</keyword>
<dbReference type="Pfam" id="PF00643">
    <property type="entry name" value="zf-B_box"/>
    <property type="match status" value="1"/>
</dbReference>
<name>A0A7N6B7S6_ANATE</name>
<dbReference type="InterPro" id="IPR001841">
    <property type="entry name" value="Znf_RING"/>
</dbReference>
<reference evidence="7" key="2">
    <citation type="submission" date="2025-08" db="UniProtKB">
        <authorList>
            <consortium name="Ensembl"/>
        </authorList>
    </citation>
    <scope>IDENTIFICATION</scope>
</reference>
<reference evidence="7" key="1">
    <citation type="submission" date="2021-04" db="EMBL/GenBank/DDBJ databases">
        <authorList>
            <consortium name="Wellcome Sanger Institute Data Sharing"/>
        </authorList>
    </citation>
    <scope>NUCLEOTIDE SEQUENCE [LARGE SCALE GENOMIC DNA]</scope>
</reference>
<feature type="domain" description="RING-type" evidence="5">
    <location>
        <begin position="16"/>
        <end position="56"/>
    </location>
</feature>
<dbReference type="InterPro" id="IPR027370">
    <property type="entry name" value="Znf-RING_euk"/>
</dbReference>
<evidence type="ECO:0000256" key="4">
    <source>
        <dbReference type="PROSITE-ProRule" id="PRU00024"/>
    </source>
</evidence>
<sequence length="171" mass="19710">MKKDQLPNCLVKYLCCPVCHDIFKDPVVLSCSHSFCKDCLHQWWREKVIHECPLCKKTDFSSDPPCNLVLKNLCEAFLLERERSDSAVSEDLCSLHSEKLKLFCLDHQQPVCVVCRDSKTHTGHRFSPVNEAAQDHRRTLQKSLESLQEKLKVRFINPLCLTVKSEICPTP</sequence>
<dbReference type="SUPFAM" id="SSF57850">
    <property type="entry name" value="RING/U-box"/>
    <property type="match status" value="1"/>
</dbReference>
<evidence type="ECO:0000259" key="5">
    <source>
        <dbReference type="PROSITE" id="PS50089"/>
    </source>
</evidence>
<dbReference type="PROSITE" id="PS00518">
    <property type="entry name" value="ZF_RING_1"/>
    <property type="match status" value="1"/>
</dbReference>
<proteinExistence type="predicted"/>
<protein>
    <submittedName>
        <fullName evidence="7">Uncharacterized protein</fullName>
    </submittedName>
</protein>
<evidence type="ECO:0000256" key="1">
    <source>
        <dbReference type="ARBA" id="ARBA00022723"/>
    </source>
</evidence>
<dbReference type="AlphaFoldDB" id="A0A7N6B7S6"/>
<evidence type="ECO:0000313" key="8">
    <source>
        <dbReference type="Proteomes" id="UP000265040"/>
    </source>
</evidence>
<evidence type="ECO:0000256" key="3">
    <source>
        <dbReference type="ARBA" id="ARBA00022833"/>
    </source>
</evidence>
<dbReference type="SMART" id="SM00336">
    <property type="entry name" value="BBOX"/>
    <property type="match status" value="1"/>
</dbReference>
<dbReference type="InParanoid" id="A0A7N6B7S6"/>
<accession>A0A7N6B7S6</accession>
<organism evidence="7 8">
    <name type="scientific">Anabas testudineus</name>
    <name type="common">Climbing perch</name>
    <name type="synonym">Anthias testudineus</name>
    <dbReference type="NCBI Taxonomy" id="64144"/>
    <lineage>
        <taxon>Eukaryota</taxon>
        <taxon>Metazoa</taxon>
        <taxon>Chordata</taxon>
        <taxon>Craniata</taxon>
        <taxon>Vertebrata</taxon>
        <taxon>Euteleostomi</taxon>
        <taxon>Actinopterygii</taxon>
        <taxon>Neopterygii</taxon>
        <taxon>Teleostei</taxon>
        <taxon>Neoteleostei</taxon>
        <taxon>Acanthomorphata</taxon>
        <taxon>Anabantaria</taxon>
        <taxon>Anabantiformes</taxon>
        <taxon>Anabantoidei</taxon>
        <taxon>Anabantidae</taxon>
        <taxon>Anabas</taxon>
    </lineage>
</organism>
<dbReference type="Pfam" id="PF13445">
    <property type="entry name" value="zf-RING_UBOX"/>
    <property type="match status" value="1"/>
</dbReference>
<dbReference type="PROSITE" id="PS50119">
    <property type="entry name" value="ZF_BBOX"/>
    <property type="match status" value="1"/>
</dbReference>
<dbReference type="Gene3D" id="3.30.40.10">
    <property type="entry name" value="Zinc/RING finger domain, C3HC4 (zinc finger)"/>
    <property type="match status" value="1"/>
</dbReference>
<dbReference type="InterPro" id="IPR013083">
    <property type="entry name" value="Znf_RING/FYVE/PHD"/>
</dbReference>
<dbReference type="InterPro" id="IPR017907">
    <property type="entry name" value="Znf_RING_CS"/>
</dbReference>
<dbReference type="GeneTree" id="ENSGT00970000193381"/>
<evidence type="ECO:0000313" key="7">
    <source>
        <dbReference type="Ensembl" id="ENSATEP00000058432.1"/>
    </source>
</evidence>
<keyword evidence="2 4" id="KW-0863">Zinc-finger</keyword>